<accession>A0A5C0ASF4</accession>
<dbReference type="Proteomes" id="UP000325161">
    <property type="component" value="Chromosome"/>
</dbReference>
<evidence type="ECO:0000313" key="3">
    <source>
        <dbReference type="Proteomes" id="UP000325161"/>
    </source>
</evidence>
<keyword evidence="1" id="KW-0472">Membrane</keyword>
<evidence type="ECO:0000313" key="2">
    <source>
        <dbReference type="EMBL" id="QEI05189.1"/>
    </source>
</evidence>
<protein>
    <submittedName>
        <fullName evidence="2">Uncharacterized protein</fullName>
    </submittedName>
</protein>
<dbReference type="KEGG" id="pacr:FXN63_04565"/>
<reference evidence="2 3" key="1">
    <citation type="submission" date="2019-08" db="EMBL/GenBank/DDBJ databases">
        <title>Amphibian skin-associated Pigmentiphaga: genome sequence and occurrence across geography and hosts.</title>
        <authorList>
            <person name="Bletz M.C."/>
            <person name="Bunk B."/>
            <person name="Sproeer C."/>
            <person name="Biwer P."/>
            <person name="Reiter S."/>
            <person name="Rabemananjara F.C.E."/>
            <person name="Schulz S."/>
            <person name="Overmann J."/>
            <person name="Vences M."/>
        </authorList>
    </citation>
    <scope>NUCLEOTIDE SEQUENCE [LARGE SCALE GENOMIC DNA]</scope>
    <source>
        <strain evidence="2 3">Mada1488</strain>
    </source>
</reference>
<dbReference type="AlphaFoldDB" id="A0A5C0ASF4"/>
<evidence type="ECO:0000256" key="1">
    <source>
        <dbReference type="SAM" id="Phobius"/>
    </source>
</evidence>
<organism evidence="2 3">
    <name type="scientific">Pigmentiphaga aceris</name>
    <dbReference type="NCBI Taxonomy" id="1940612"/>
    <lineage>
        <taxon>Bacteria</taxon>
        <taxon>Pseudomonadati</taxon>
        <taxon>Pseudomonadota</taxon>
        <taxon>Betaproteobacteria</taxon>
        <taxon>Burkholderiales</taxon>
        <taxon>Alcaligenaceae</taxon>
        <taxon>Pigmentiphaga</taxon>
    </lineage>
</organism>
<sequence length="97" mass="10147">MNADGFFEWLGSTLGSVIRTIVDALRAVFGGLGGAIRDFSDGMARAIGMAPSTFNFAVLLIGLLLLYAAIRAFMSRSVIGGLIWLVLAVLVLGSLIG</sequence>
<gene>
    <name evidence="2" type="ORF">FXN63_04565</name>
</gene>
<feature type="transmembrane region" description="Helical" evidence="1">
    <location>
        <begin position="53"/>
        <end position="70"/>
    </location>
</feature>
<feature type="transmembrane region" description="Helical" evidence="1">
    <location>
        <begin position="77"/>
        <end position="96"/>
    </location>
</feature>
<keyword evidence="3" id="KW-1185">Reference proteome</keyword>
<dbReference type="OrthoDB" id="8657281at2"/>
<proteinExistence type="predicted"/>
<name>A0A5C0ASF4_9BURK</name>
<keyword evidence="1" id="KW-0812">Transmembrane</keyword>
<dbReference type="EMBL" id="CP043046">
    <property type="protein sequence ID" value="QEI05189.1"/>
    <property type="molecule type" value="Genomic_DNA"/>
</dbReference>
<keyword evidence="1" id="KW-1133">Transmembrane helix</keyword>
<dbReference type="RefSeq" id="WP_148813256.1">
    <property type="nucleotide sequence ID" value="NZ_CP043046.1"/>
</dbReference>